<evidence type="ECO:0000256" key="6">
    <source>
        <dbReference type="SAM" id="SignalP"/>
    </source>
</evidence>
<keyword evidence="1" id="KW-1003">Cell membrane</keyword>
<dbReference type="PANTHER" id="PTHR43649:SF33">
    <property type="entry name" value="POLYGALACTURONAN_RHAMNOGALACTURONAN-BINDING PROTEIN YTCQ"/>
    <property type="match status" value="1"/>
</dbReference>
<dbReference type="STRING" id="1796616.A4V09_17050"/>
<reference evidence="7" key="1">
    <citation type="submission" date="2017-04" db="EMBL/GenBank/DDBJ databases">
        <title>Complete Genome Sequences of Twelve Strains of a Stable Defined Moderately Diverse Mouse Microbiota 2 (sDMDMm2).</title>
        <authorList>
            <person name="Uchimura Y."/>
            <person name="Wyss M."/>
            <person name="Brugiroux S."/>
            <person name="Limenitakis J.P."/>
            <person name="Stecher B."/>
            <person name="McCoy K.D."/>
            <person name="Macpherson A.J."/>
        </authorList>
    </citation>
    <scope>NUCLEOTIDE SEQUENCE</scope>
    <source>
        <strain evidence="7">YL58</strain>
    </source>
</reference>
<sequence>MKMKSISLVMAGILAASALAGCGNQSQASQGKGSETTETKQLVVWGGVPGEDGPDKIVEDWNKQHPEAQAEYVRFVNDDTGNTKLDTALQSGEQIDIFFTYSPDLMVKRASSGMLEDLENLGAKEFVDENILGGEESFLRVNNKIYGIPTVTEPTGIMINKDMLDAKGVTIPENWTISDYEEVARQLTGEVDGKKVYGCNVYWGGGPLSIARSILGGDEFYKSDTETNFDAKEYQINTKFKAMMDEGIAMPYEEIFSRKLDVYSHPAFLSGEIAMMPFSAWMLRYVNDKENFPHDFVTTFAPFPSTDDGTPNPYQSENNNTICMNSQSRNKEEAWEFIKFWITEGSRYIAKMPAWSGAAEDEIVAKILGENPEERFDVEAYKKVMLRDDFKYIVPTKTTALSEITQIYKEESQNYFLGVTSEEDYYKNLKERADKALQSAQ</sequence>
<feature type="signal peptide" evidence="6">
    <location>
        <begin position="1"/>
        <end position="20"/>
    </location>
</feature>
<dbReference type="Pfam" id="PF01547">
    <property type="entry name" value="SBP_bac_1"/>
    <property type="match status" value="1"/>
</dbReference>
<evidence type="ECO:0000256" key="5">
    <source>
        <dbReference type="ARBA" id="ARBA00023288"/>
    </source>
</evidence>
<dbReference type="KEGG" id="byl:A4V09_17050"/>
<organism evidence="7 8">
    <name type="scientific">Blautia pseudococcoides</name>
    <dbReference type="NCBI Taxonomy" id="1796616"/>
    <lineage>
        <taxon>Bacteria</taxon>
        <taxon>Bacillati</taxon>
        <taxon>Bacillota</taxon>
        <taxon>Clostridia</taxon>
        <taxon>Lachnospirales</taxon>
        <taxon>Lachnospiraceae</taxon>
        <taxon>Blautia</taxon>
    </lineage>
</organism>
<keyword evidence="2 6" id="KW-0732">Signal</keyword>
<keyword evidence="5" id="KW-0449">Lipoprotein</keyword>
<feature type="chain" id="PRO_5038992527" description="Multiple sugar transport system substrate-binding protein" evidence="6">
    <location>
        <begin position="21"/>
        <end position="441"/>
    </location>
</feature>
<evidence type="ECO:0000313" key="7">
    <source>
        <dbReference type="EMBL" id="ANU77303.1"/>
    </source>
</evidence>
<dbReference type="Gene3D" id="3.40.190.10">
    <property type="entry name" value="Periplasmic binding protein-like II"/>
    <property type="match status" value="1"/>
</dbReference>
<proteinExistence type="predicted"/>
<dbReference type="InterPro" id="IPR050490">
    <property type="entry name" value="Bact_solute-bd_prot1"/>
</dbReference>
<dbReference type="RefSeq" id="WP_065543432.1">
    <property type="nucleotide sequence ID" value="NZ_CP015405.2"/>
</dbReference>
<dbReference type="SUPFAM" id="SSF53850">
    <property type="entry name" value="Periplasmic binding protein-like II"/>
    <property type="match status" value="1"/>
</dbReference>
<dbReference type="AlphaFoldDB" id="A0A1C7IEM3"/>
<name>A0A1C7IEM3_9FIRM</name>
<dbReference type="EMBL" id="CP015405">
    <property type="protein sequence ID" value="ANU77303.1"/>
    <property type="molecule type" value="Genomic_DNA"/>
</dbReference>
<dbReference type="PROSITE" id="PS51257">
    <property type="entry name" value="PROKAR_LIPOPROTEIN"/>
    <property type="match status" value="1"/>
</dbReference>
<gene>
    <name evidence="7" type="ORF">A4V09_17050</name>
</gene>
<dbReference type="OrthoDB" id="383937at2"/>
<dbReference type="InterPro" id="IPR006059">
    <property type="entry name" value="SBP"/>
</dbReference>
<evidence type="ECO:0008006" key="9">
    <source>
        <dbReference type="Google" id="ProtNLM"/>
    </source>
</evidence>
<evidence type="ECO:0000313" key="8">
    <source>
        <dbReference type="Proteomes" id="UP000092574"/>
    </source>
</evidence>
<keyword evidence="3" id="KW-0472">Membrane</keyword>
<dbReference type="PANTHER" id="PTHR43649">
    <property type="entry name" value="ARABINOSE-BINDING PROTEIN-RELATED"/>
    <property type="match status" value="1"/>
</dbReference>
<protein>
    <recommendedName>
        <fullName evidence="9">Multiple sugar transport system substrate-binding protein</fullName>
    </recommendedName>
</protein>
<dbReference type="Proteomes" id="UP000092574">
    <property type="component" value="Chromosome"/>
</dbReference>
<accession>A0A1C7IEM3</accession>
<evidence type="ECO:0000256" key="1">
    <source>
        <dbReference type="ARBA" id="ARBA00022475"/>
    </source>
</evidence>
<evidence type="ECO:0000256" key="4">
    <source>
        <dbReference type="ARBA" id="ARBA00023139"/>
    </source>
</evidence>
<keyword evidence="4" id="KW-0564">Palmitate</keyword>
<keyword evidence="8" id="KW-1185">Reference proteome</keyword>
<evidence type="ECO:0000256" key="3">
    <source>
        <dbReference type="ARBA" id="ARBA00023136"/>
    </source>
</evidence>
<evidence type="ECO:0000256" key="2">
    <source>
        <dbReference type="ARBA" id="ARBA00022729"/>
    </source>
</evidence>